<feature type="region of interest" description="Disordered" evidence="1">
    <location>
        <begin position="1"/>
        <end position="59"/>
    </location>
</feature>
<dbReference type="Pfam" id="PF21539">
    <property type="entry name" value="Med15_C"/>
    <property type="match status" value="1"/>
</dbReference>
<gene>
    <name evidence="3" type="ORF">ASIM_LOCUS11043</name>
</gene>
<sequence>MTASPSTTQATHMMQQQQFNTTNANSSSSSSQDQNITNTNNTNTTSATTILPNYNSPQSSLIIQQPSSVGVTSMQQTAIQHRGPMSVPSAIYQQHPHDGGMTNVQLMSSNEADKAATEEPLYSQKLEQLKAYQDQIRRIIERNRLDGQQPKQKYERLIEIMEGRRKVDLNLMEKLIVSVKCTVERSSVCYPLLEIARIDSNSLLSDTLKSSLPDPWIDFRQYSIKVPDEVIAITNENINKQSPQKRNASFGGVASKRIKKEDGLPVSVSVDEKKVIGASEKRILVDCSDGSKIELSNEVCGELRNARFRFDTDLLPISSESTEVHVLIENDSLLVPPLRLVIPVKYPEVGASIWRDQWSFGSDLDSEVNVHFEKRLAMTNNSSSVAEIINAWRIACEHAIRVS</sequence>
<dbReference type="EMBL" id="UYRR01031036">
    <property type="protein sequence ID" value="VDK44227.1"/>
    <property type="molecule type" value="Genomic_DNA"/>
</dbReference>
<protein>
    <submittedName>
        <fullName evidence="5">Mediator complex subunit 15</fullName>
    </submittedName>
</protein>
<keyword evidence="4" id="KW-1185">Reference proteome</keyword>
<dbReference type="Proteomes" id="UP000267096">
    <property type="component" value="Unassembled WGS sequence"/>
</dbReference>
<evidence type="ECO:0000313" key="5">
    <source>
        <dbReference type="WBParaSite" id="ASIM_0001148501-mRNA-1"/>
    </source>
</evidence>
<name>A0A0M3JTV7_ANISI</name>
<evidence type="ECO:0000313" key="4">
    <source>
        <dbReference type="Proteomes" id="UP000267096"/>
    </source>
</evidence>
<proteinExistence type="predicted"/>
<dbReference type="InterPro" id="IPR048386">
    <property type="entry name" value="Med15_C"/>
</dbReference>
<reference evidence="5" key="1">
    <citation type="submission" date="2017-02" db="UniProtKB">
        <authorList>
            <consortium name="WormBaseParasite"/>
        </authorList>
    </citation>
    <scope>IDENTIFICATION</scope>
</reference>
<feature type="compositionally biased region" description="Low complexity" evidence="1">
    <location>
        <begin position="7"/>
        <end position="49"/>
    </location>
</feature>
<evidence type="ECO:0000256" key="1">
    <source>
        <dbReference type="SAM" id="MobiDB-lite"/>
    </source>
</evidence>
<dbReference type="WBParaSite" id="ASIM_0001148501-mRNA-1">
    <property type="protein sequence ID" value="ASIM_0001148501-mRNA-1"/>
    <property type="gene ID" value="ASIM_0001148501"/>
</dbReference>
<dbReference type="OrthoDB" id="445326at2759"/>
<organism evidence="5">
    <name type="scientific">Anisakis simplex</name>
    <name type="common">Herring worm</name>
    <dbReference type="NCBI Taxonomy" id="6269"/>
    <lineage>
        <taxon>Eukaryota</taxon>
        <taxon>Metazoa</taxon>
        <taxon>Ecdysozoa</taxon>
        <taxon>Nematoda</taxon>
        <taxon>Chromadorea</taxon>
        <taxon>Rhabditida</taxon>
        <taxon>Spirurina</taxon>
        <taxon>Ascaridomorpha</taxon>
        <taxon>Ascaridoidea</taxon>
        <taxon>Anisakidae</taxon>
        <taxon>Anisakis</taxon>
        <taxon>Anisakis simplex complex</taxon>
    </lineage>
</organism>
<dbReference type="AlphaFoldDB" id="A0A0M3JTV7"/>
<evidence type="ECO:0000313" key="3">
    <source>
        <dbReference type="EMBL" id="VDK44227.1"/>
    </source>
</evidence>
<feature type="domain" description="ARC105/Med15 mediator subunit C-terminal" evidence="2">
    <location>
        <begin position="295"/>
        <end position="398"/>
    </location>
</feature>
<accession>A0A0M3JTV7</accession>
<evidence type="ECO:0000259" key="2">
    <source>
        <dbReference type="Pfam" id="PF21539"/>
    </source>
</evidence>
<reference evidence="3 4" key="2">
    <citation type="submission" date="2018-11" db="EMBL/GenBank/DDBJ databases">
        <authorList>
            <consortium name="Pathogen Informatics"/>
        </authorList>
    </citation>
    <scope>NUCLEOTIDE SEQUENCE [LARGE SCALE GENOMIC DNA]</scope>
</reference>